<evidence type="ECO:0000313" key="3">
    <source>
        <dbReference type="Proteomes" id="UP000321577"/>
    </source>
</evidence>
<comment type="caution">
    <text evidence="2">The sequence shown here is derived from an EMBL/GenBank/DDBJ whole genome shotgun (WGS) entry which is preliminary data.</text>
</comment>
<evidence type="ECO:0000313" key="2">
    <source>
        <dbReference type="EMBL" id="GEP45511.1"/>
    </source>
</evidence>
<dbReference type="EMBL" id="BKAG01000051">
    <property type="protein sequence ID" value="GEP45511.1"/>
    <property type="molecule type" value="Genomic_DNA"/>
</dbReference>
<keyword evidence="3" id="KW-1185">Reference proteome</keyword>
<dbReference type="Pfam" id="PF13910">
    <property type="entry name" value="DUF4209"/>
    <property type="match status" value="1"/>
</dbReference>
<name>A0A512MGN8_9BACT</name>
<sequence length="405" mass="45415">MGVGDTAAFAVKVGNLAKEAHTKHPPGIERDFCLLEAEFWRRSKEPEKEKAARLTAALTYIVESEMQISTGHSSYMAASGLLIKGIDAIRQANGDPKVIADLRKKLRTYQSAALNELSLIKFPKVDISEQAQAAQKFVEADTLIEALRQMAFGHPITNVQEFREYVLKLADTTPIMFLMTNGLMDSQGRTEAKVDGLLMKQGVEFEKSLESHMFQQAARGDWRFRAATFIEPARVKIWYDHRPTHRDLEFLVTCNPFIPPGHEQIFLLGLFYGLAGDLILSSHLLAPQIENSLRYVLERHGVDVSNINADLTQPVKVLGPLFDLPQTLEIFGPDMCFELRGHLIEKSGFAFRNQVAHGFVSDNACYSDAGLGVWWLTLRLCFHGLLFLEGLEENTPSETSESFNE</sequence>
<evidence type="ECO:0000259" key="1">
    <source>
        <dbReference type="Pfam" id="PF13910"/>
    </source>
</evidence>
<reference evidence="2 3" key="1">
    <citation type="submission" date="2019-07" db="EMBL/GenBank/DDBJ databases">
        <title>Whole genome shotgun sequence of Brevifollis gellanilyticus NBRC 108608.</title>
        <authorList>
            <person name="Hosoyama A."/>
            <person name="Uohara A."/>
            <person name="Ohji S."/>
            <person name="Ichikawa N."/>
        </authorList>
    </citation>
    <scope>NUCLEOTIDE SEQUENCE [LARGE SCALE GENOMIC DNA]</scope>
    <source>
        <strain evidence="2 3">NBRC 108608</strain>
    </source>
</reference>
<accession>A0A512MGN8</accession>
<feature type="domain" description="DUF4209" evidence="1">
    <location>
        <begin position="289"/>
        <end position="379"/>
    </location>
</feature>
<dbReference type="AlphaFoldDB" id="A0A512MGN8"/>
<proteinExistence type="predicted"/>
<dbReference type="Proteomes" id="UP000321577">
    <property type="component" value="Unassembled WGS sequence"/>
</dbReference>
<protein>
    <recommendedName>
        <fullName evidence="1">DUF4209 domain-containing protein</fullName>
    </recommendedName>
</protein>
<gene>
    <name evidence="2" type="ORF">BGE01nite_48020</name>
</gene>
<organism evidence="2 3">
    <name type="scientific">Brevifollis gellanilyticus</name>
    <dbReference type="NCBI Taxonomy" id="748831"/>
    <lineage>
        <taxon>Bacteria</taxon>
        <taxon>Pseudomonadati</taxon>
        <taxon>Verrucomicrobiota</taxon>
        <taxon>Verrucomicrobiia</taxon>
        <taxon>Verrucomicrobiales</taxon>
        <taxon>Verrucomicrobiaceae</taxon>
    </lineage>
</organism>
<dbReference type="InterPro" id="IPR025209">
    <property type="entry name" value="DUF4209"/>
</dbReference>